<organism evidence="5 6">
    <name type="scientific">Clostridium magnum DSM 2767</name>
    <dbReference type="NCBI Taxonomy" id="1121326"/>
    <lineage>
        <taxon>Bacteria</taxon>
        <taxon>Bacillati</taxon>
        <taxon>Bacillota</taxon>
        <taxon>Clostridia</taxon>
        <taxon>Eubacteriales</taxon>
        <taxon>Clostridiaceae</taxon>
        <taxon>Clostridium</taxon>
    </lineage>
</organism>
<dbReference type="RefSeq" id="WP_066628808.1">
    <property type="nucleotide sequence ID" value="NZ_FQXL01000007.1"/>
</dbReference>
<dbReference type="EMBL" id="LWAE01000008">
    <property type="protein sequence ID" value="KZL89621.1"/>
    <property type="molecule type" value="Genomic_DNA"/>
</dbReference>
<dbReference type="PROSITE" id="PS51118">
    <property type="entry name" value="HTH_HXLR"/>
    <property type="match status" value="1"/>
</dbReference>
<keyword evidence="2" id="KW-0238">DNA-binding</keyword>
<dbReference type="PATRIC" id="fig|1121326.3.peg.5177"/>
<keyword evidence="6" id="KW-1185">Reference proteome</keyword>
<evidence type="ECO:0000256" key="2">
    <source>
        <dbReference type="ARBA" id="ARBA00023125"/>
    </source>
</evidence>
<dbReference type="Pfam" id="PF01638">
    <property type="entry name" value="HxlR"/>
    <property type="match status" value="1"/>
</dbReference>
<evidence type="ECO:0000256" key="3">
    <source>
        <dbReference type="ARBA" id="ARBA00023163"/>
    </source>
</evidence>
<dbReference type="AlphaFoldDB" id="A0A162RA92"/>
<dbReference type="STRING" id="1121326.CLMAG_51210"/>
<dbReference type="Proteomes" id="UP000076603">
    <property type="component" value="Unassembled WGS sequence"/>
</dbReference>
<comment type="caution">
    <text evidence="5">The sequence shown here is derived from an EMBL/GenBank/DDBJ whole genome shotgun (WGS) entry which is preliminary data.</text>
</comment>
<proteinExistence type="predicted"/>
<dbReference type="SUPFAM" id="SSF46785">
    <property type="entry name" value="Winged helix' DNA-binding domain"/>
    <property type="match status" value="1"/>
</dbReference>
<dbReference type="InterPro" id="IPR036390">
    <property type="entry name" value="WH_DNA-bd_sf"/>
</dbReference>
<keyword evidence="1" id="KW-0805">Transcription regulation</keyword>
<name>A0A162RA92_9CLOT</name>
<gene>
    <name evidence="5" type="primary">hxlR_4</name>
    <name evidence="5" type="ORF">CLMAG_51210</name>
</gene>
<dbReference type="PANTHER" id="PTHR33204">
    <property type="entry name" value="TRANSCRIPTIONAL REGULATOR, MARR FAMILY"/>
    <property type="match status" value="1"/>
</dbReference>
<dbReference type="PANTHER" id="PTHR33204:SF29">
    <property type="entry name" value="TRANSCRIPTIONAL REGULATOR"/>
    <property type="match status" value="1"/>
</dbReference>
<reference evidence="5 6" key="1">
    <citation type="submission" date="2016-04" db="EMBL/GenBank/DDBJ databases">
        <title>Genome sequence of Clostridium magnum DSM 2767.</title>
        <authorList>
            <person name="Poehlein A."/>
            <person name="Uhlig R."/>
            <person name="Fischer R."/>
            <person name="Bahl H."/>
            <person name="Daniel R."/>
        </authorList>
    </citation>
    <scope>NUCLEOTIDE SEQUENCE [LARGE SCALE GENOMIC DNA]</scope>
    <source>
        <strain evidence="5 6">DSM 2767</strain>
    </source>
</reference>
<dbReference type="GO" id="GO:0003677">
    <property type="term" value="F:DNA binding"/>
    <property type="evidence" value="ECO:0007669"/>
    <property type="project" value="UniProtKB-KW"/>
</dbReference>
<evidence type="ECO:0000259" key="4">
    <source>
        <dbReference type="PROSITE" id="PS51118"/>
    </source>
</evidence>
<protein>
    <submittedName>
        <fullName evidence="5">HTH-type transcriptional activator HxlR</fullName>
    </submittedName>
</protein>
<keyword evidence="3" id="KW-0804">Transcription</keyword>
<evidence type="ECO:0000313" key="5">
    <source>
        <dbReference type="EMBL" id="KZL89621.1"/>
    </source>
</evidence>
<dbReference type="OrthoDB" id="9791143at2"/>
<evidence type="ECO:0000256" key="1">
    <source>
        <dbReference type="ARBA" id="ARBA00023015"/>
    </source>
</evidence>
<sequence>MNEKNKKSKEAICEIEVAFGVIGGKWKPLILWFLEKFSTLRFGQLQHLIPDITHKVLTKQLRELEEDQLIERKVYPEVPPKVEYSITDNGREIVPVLEMLCDWAFKNDYFGYDIKYNICDLDLDLGESRILDNTSGYLSDDYPL</sequence>
<dbReference type="InterPro" id="IPR036388">
    <property type="entry name" value="WH-like_DNA-bd_sf"/>
</dbReference>
<evidence type="ECO:0000313" key="6">
    <source>
        <dbReference type="Proteomes" id="UP000076603"/>
    </source>
</evidence>
<accession>A0A162RA92</accession>
<dbReference type="InterPro" id="IPR002577">
    <property type="entry name" value="HTH_HxlR"/>
</dbReference>
<dbReference type="Gene3D" id="1.10.10.10">
    <property type="entry name" value="Winged helix-like DNA-binding domain superfamily/Winged helix DNA-binding domain"/>
    <property type="match status" value="1"/>
</dbReference>
<feature type="domain" description="HTH hxlR-type" evidence="4">
    <location>
        <begin position="13"/>
        <end position="112"/>
    </location>
</feature>